<organism evidence="1 2">
    <name type="scientific">Pelusios castaneus</name>
    <name type="common">West African mud turtle</name>
    <dbReference type="NCBI Taxonomy" id="367368"/>
    <lineage>
        <taxon>Eukaryota</taxon>
        <taxon>Metazoa</taxon>
        <taxon>Chordata</taxon>
        <taxon>Craniata</taxon>
        <taxon>Vertebrata</taxon>
        <taxon>Euteleostomi</taxon>
        <taxon>Archelosauria</taxon>
        <taxon>Testudinata</taxon>
        <taxon>Testudines</taxon>
        <taxon>Pleurodira</taxon>
        <taxon>Pelomedusidae</taxon>
        <taxon>Pelusios</taxon>
    </lineage>
</organism>
<reference evidence="1" key="1">
    <citation type="submission" date="2025-08" db="UniProtKB">
        <authorList>
            <consortium name="Ensembl"/>
        </authorList>
    </citation>
    <scope>IDENTIFICATION</scope>
</reference>
<dbReference type="Proteomes" id="UP000694393">
    <property type="component" value="Unplaced"/>
</dbReference>
<sequence>MSLFLTLKNLLSRRLYPFYGITWGDVKSLVSAAQRQLLRNHQEPTPDNLLIAIFAQLTPAGFLPDTGL</sequence>
<reference evidence="1" key="2">
    <citation type="submission" date="2025-09" db="UniProtKB">
        <authorList>
            <consortium name="Ensembl"/>
        </authorList>
    </citation>
    <scope>IDENTIFICATION</scope>
</reference>
<name>A0A8C8S2T3_9SAUR</name>
<protein>
    <submittedName>
        <fullName evidence="1">Uncharacterized protein</fullName>
    </submittedName>
</protein>
<proteinExistence type="predicted"/>
<dbReference type="AlphaFoldDB" id="A0A8C8S2T3"/>
<keyword evidence="2" id="KW-1185">Reference proteome</keyword>
<evidence type="ECO:0000313" key="2">
    <source>
        <dbReference type="Proteomes" id="UP000694393"/>
    </source>
</evidence>
<dbReference type="Ensembl" id="ENSPCET00000013986.1">
    <property type="protein sequence ID" value="ENSPCEP00000013489.1"/>
    <property type="gene ID" value="ENSPCEG00000010718.1"/>
</dbReference>
<evidence type="ECO:0000313" key="1">
    <source>
        <dbReference type="Ensembl" id="ENSPCEP00000013489.1"/>
    </source>
</evidence>
<accession>A0A8C8S2T3</accession>